<dbReference type="EMBL" id="CAXLJM020000068">
    <property type="protein sequence ID" value="CAL8122496.1"/>
    <property type="molecule type" value="Genomic_DNA"/>
</dbReference>
<feature type="domain" description="Major facilitator superfamily (MFS) profile" evidence="6">
    <location>
        <begin position="83"/>
        <end position="514"/>
    </location>
</feature>
<feature type="transmembrane region" description="Helical" evidence="5">
    <location>
        <begin position="320"/>
        <end position="339"/>
    </location>
</feature>
<comment type="caution">
    <text evidence="7">The sequence shown here is derived from an EMBL/GenBank/DDBJ whole genome shotgun (WGS) entry which is preliminary data.</text>
</comment>
<evidence type="ECO:0000256" key="1">
    <source>
        <dbReference type="ARBA" id="ARBA00004141"/>
    </source>
</evidence>
<evidence type="ECO:0000256" key="5">
    <source>
        <dbReference type="SAM" id="Phobius"/>
    </source>
</evidence>
<dbReference type="PROSITE" id="PS50850">
    <property type="entry name" value="MFS"/>
    <property type="match status" value="1"/>
</dbReference>
<feature type="transmembrane region" description="Helical" evidence="5">
    <location>
        <begin position="360"/>
        <end position="379"/>
    </location>
</feature>
<feature type="transmembrane region" description="Helical" evidence="5">
    <location>
        <begin position="490"/>
        <end position="509"/>
    </location>
</feature>
<name>A0ABP1RAU7_9HEXA</name>
<feature type="transmembrane region" description="Helical" evidence="5">
    <location>
        <begin position="249"/>
        <end position="268"/>
    </location>
</feature>
<proteinExistence type="predicted"/>
<dbReference type="Pfam" id="PF07690">
    <property type="entry name" value="MFS_1"/>
    <property type="match status" value="1"/>
</dbReference>
<evidence type="ECO:0000256" key="3">
    <source>
        <dbReference type="ARBA" id="ARBA00022989"/>
    </source>
</evidence>
<evidence type="ECO:0000256" key="4">
    <source>
        <dbReference type="ARBA" id="ARBA00023136"/>
    </source>
</evidence>
<evidence type="ECO:0000259" key="6">
    <source>
        <dbReference type="PROSITE" id="PS50850"/>
    </source>
</evidence>
<evidence type="ECO:0000313" key="7">
    <source>
        <dbReference type="EMBL" id="CAL8122496.1"/>
    </source>
</evidence>
<dbReference type="PANTHER" id="PTHR11662:SF399">
    <property type="entry name" value="FI19708P1-RELATED"/>
    <property type="match status" value="1"/>
</dbReference>
<dbReference type="Proteomes" id="UP001642540">
    <property type="component" value="Unassembled WGS sequence"/>
</dbReference>
<sequence length="591" mass="65031">MRFSLSIAIVAMVNSTALRELHSPDTQQNLILFKSDICPHDQTPHEAIDLKLNLFHVNSSFLPVKNRAQSPHSNYIGEMNGAKNASSASTSPHDYDDLSEVTEGIQLIANSFEENEEKGEFAWSEADQGVILGSFFWGYVLTQIPGGWISQKIGGKWPFGLGLLITGLFAILIPTAARLGGMHFLIFVRIVQGLAGGVTVPSMQAMISQWIPPEERGKLGSFAFAGMPFGSFISMLVSGFLINYFGWPSVFYATGALTALWFSLWSYFTHAFPIDDPTISQDELHYIQRALHAHSNPKQQSNQQFKQKLQVPWTRVLLSAPFWAILICNTCETWGLYTIMTELPTYMKTVLHFDIKQNSLMSAFPHLLTLIVSIILSNVGDNLIEREYLSIGAVRKLCTSIALWGYAAALLGVAYSGCDRVKTVTLLGVAIAANGGKFCGFLVNIIDLTPNYVGILMGIINTISSMPGFFAPWVAGMIINDNPSLENWRLVFLIVAAISFCGNLVYILFASGEEQSWNRGEDSERAPSSSSTFSLECIAPAILMEKIARNIEMGPYIIPENIAEVPRLQPVPVVPNAGENSDEKNGHRCSA</sequence>
<dbReference type="InterPro" id="IPR011701">
    <property type="entry name" value="MFS"/>
</dbReference>
<evidence type="ECO:0000313" key="8">
    <source>
        <dbReference type="Proteomes" id="UP001642540"/>
    </source>
</evidence>
<keyword evidence="8" id="KW-1185">Reference proteome</keyword>
<dbReference type="CDD" id="cd17318">
    <property type="entry name" value="MFS_SLC17"/>
    <property type="match status" value="1"/>
</dbReference>
<feature type="transmembrane region" description="Helical" evidence="5">
    <location>
        <begin position="157"/>
        <end position="177"/>
    </location>
</feature>
<gene>
    <name evidence="7" type="ORF">ODALV1_LOCUS19832</name>
</gene>
<keyword evidence="4 5" id="KW-0472">Membrane</keyword>
<organism evidence="7 8">
    <name type="scientific">Orchesella dallaii</name>
    <dbReference type="NCBI Taxonomy" id="48710"/>
    <lineage>
        <taxon>Eukaryota</taxon>
        <taxon>Metazoa</taxon>
        <taxon>Ecdysozoa</taxon>
        <taxon>Arthropoda</taxon>
        <taxon>Hexapoda</taxon>
        <taxon>Collembola</taxon>
        <taxon>Entomobryomorpha</taxon>
        <taxon>Entomobryoidea</taxon>
        <taxon>Orchesellidae</taxon>
        <taxon>Orchesellinae</taxon>
        <taxon>Orchesella</taxon>
    </lineage>
</organism>
<feature type="transmembrane region" description="Helical" evidence="5">
    <location>
        <begin position="399"/>
        <end position="417"/>
    </location>
</feature>
<comment type="subcellular location">
    <subcellularLocation>
        <location evidence="1">Membrane</location>
        <topology evidence="1">Multi-pass membrane protein</topology>
    </subcellularLocation>
</comment>
<dbReference type="Gene3D" id="1.20.1250.20">
    <property type="entry name" value="MFS general substrate transporter like domains"/>
    <property type="match status" value="2"/>
</dbReference>
<feature type="transmembrane region" description="Helical" evidence="5">
    <location>
        <begin position="424"/>
        <end position="446"/>
    </location>
</feature>
<dbReference type="InterPro" id="IPR020846">
    <property type="entry name" value="MFS_dom"/>
</dbReference>
<feature type="transmembrane region" description="Helical" evidence="5">
    <location>
        <begin position="184"/>
        <end position="207"/>
    </location>
</feature>
<dbReference type="InterPro" id="IPR036259">
    <property type="entry name" value="MFS_trans_sf"/>
</dbReference>
<keyword evidence="2 5" id="KW-0812">Transmembrane</keyword>
<reference evidence="7 8" key="1">
    <citation type="submission" date="2024-08" db="EMBL/GenBank/DDBJ databases">
        <authorList>
            <person name="Cucini C."/>
            <person name="Frati F."/>
        </authorList>
    </citation>
    <scope>NUCLEOTIDE SEQUENCE [LARGE SCALE GENOMIC DNA]</scope>
</reference>
<feature type="transmembrane region" description="Helical" evidence="5">
    <location>
        <begin position="452"/>
        <end position="478"/>
    </location>
</feature>
<feature type="transmembrane region" description="Helical" evidence="5">
    <location>
        <begin position="219"/>
        <end position="242"/>
    </location>
</feature>
<dbReference type="InterPro" id="IPR050382">
    <property type="entry name" value="MFS_Na/Anion_cotransporter"/>
</dbReference>
<dbReference type="SUPFAM" id="SSF103473">
    <property type="entry name" value="MFS general substrate transporter"/>
    <property type="match status" value="1"/>
</dbReference>
<evidence type="ECO:0000256" key="2">
    <source>
        <dbReference type="ARBA" id="ARBA00022692"/>
    </source>
</evidence>
<dbReference type="PANTHER" id="PTHR11662">
    <property type="entry name" value="SOLUTE CARRIER FAMILY 17"/>
    <property type="match status" value="1"/>
</dbReference>
<protein>
    <recommendedName>
        <fullName evidence="6">Major facilitator superfamily (MFS) profile domain-containing protein</fullName>
    </recommendedName>
</protein>
<keyword evidence="3 5" id="KW-1133">Transmembrane helix</keyword>
<accession>A0ABP1RAU7</accession>